<dbReference type="SUPFAM" id="SSF48726">
    <property type="entry name" value="Immunoglobulin"/>
    <property type="match status" value="1"/>
</dbReference>
<dbReference type="PROSITE" id="PS50835">
    <property type="entry name" value="IG_LIKE"/>
    <property type="match status" value="1"/>
</dbReference>
<dbReference type="Ensembl" id="ENSEBUT00000015210.1">
    <property type="protein sequence ID" value="ENSEBUP00000014634.1"/>
    <property type="gene ID" value="ENSEBUG00000009223.1"/>
</dbReference>
<dbReference type="InterPro" id="IPR013783">
    <property type="entry name" value="Ig-like_fold"/>
</dbReference>
<reference evidence="2" key="2">
    <citation type="submission" date="2025-09" db="UniProtKB">
        <authorList>
            <consortium name="Ensembl"/>
        </authorList>
    </citation>
    <scope>IDENTIFICATION</scope>
</reference>
<dbReference type="InterPro" id="IPR013106">
    <property type="entry name" value="Ig_V-set"/>
</dbReference>
<evidence type="ECO:0000259" key="1">
    <source>
        <dbReference type="PROSITE" id="PS50835"/>
    </source>
</evidence>
<accession>A0A8C4WW33</accession>
<proteinExistence type="predicted"/>
<evidence type="ECO:0000313" key="2">
    <source>
        <dbReference type="Ensembl" id="ENSEBUP00000014634.1"/>
    </source>
</evidence>
<dbReference type="InterPro" id="IPR036179">
    <property type="entry name" value="Ig-like_dom_sf"/>
</dbReference>
<protein>
    <recommendedName>
        <fullName evidence="1">Ig-like domain-containing protein</fullName>
    </recommendedName>
</protein>
<keyword evidence="3" id="KW-1185">Reference proteome</keyword>
<dbReference type="Pfam" id="PF07686">
    <property type="entry name" value="V-set"/>
    <property type="match status" value="1"/>
</dbReference>
<dbReference type="AlphaFoldDB" id="A0A8C4WW33"/>
<organism evidence="2 3">
    <name type="scientific">Eptatretus burgeri</name>
    <name type="common">Inshore hagfish</name>
    <dbReference type="NCBI Taxonomy" id="7764"/>
    <lineage>
        <taxon>Eukaryota</taxon>
        <taxon>Metazoa</taxon>
        <taxon>Chordata</taxon>
        <taxon>Craniata</taxon>
        <taxon>Vertebrata</taxon>
        <taxon>Cyclostomata</taxon>
        <taxon>Myxini</taxon>
        <taxon>Myxiniformes</taxon>
        <taxon>Myxinidae</taxon>
        <taxon>Eptatretinae</taxon>
        <taxon>Eptatretus</taxon>
    </lineage>
</organism>
<dbReference type="GeneTree" id="ENSGT00930000152874"/>
<evidence type="ECO:0000313" key="3">
    <source>
        <dbReference type="Proteomes" id="UP000694388"/>
    </source>
</evidence>
<dbReference type="Proteomes" id="UP000694388">
    <property type="component" value="Unplaced"/>
</dbReference>
<reference evidence="2" key="1">
    <citation type="submission" date="2025-08" db="UniProtKB">
        <authorList>
            <consortium name="Ensembl"/>
        </authorList>
    </citation>
    <scope>IDENTIFICATION</scope>
</reference>
<name>A0A8C4WW33_EPTBU</name>
<feature type="domain" description="Ig-like" evidence="1">
    <location>
        <begin position="50"/>
        <end position="153"/>
    </location>
</feature>
<dbReference type="Gene3D" id="2.60.40.10">
    <property type="entry name" value="Immunoglobulins"/>
    <property type="match status" value="1"/>
</dbReference>
<sequence length="241" mass="27629">MDLVSISVSVGACVRTCIHNHISDFYGPILLVLEMLDHEHCGCSERSSLPSIDLSVSQQTTTITTNMNRWAEFYCYVSFKSRSTDDPMVYWYKHSPNSMGGKIVFSTKSPSVEYINRVKQTVHEIRKHLNMRTRRFTLEILQLNVKDSGDYFCVTKIKTRDGWFGNCGEGTRLEVVGKLCGIILGLSLVYVSRTTSRNFKHVQNFTTYSAYDTRSACDGDRLYTRYVDAYTRPQRLLISYS</sequence>
<dbReference type="InterPro" id="IPR003599">
    <property type="entry name" value="Ig_sub"/>
</dbReference>
<dbReference type="InterPro" id="IPR007110">
    <property type="entry name" value="Ig-like_dom"/>
</dbReference>
<dbReference type="SMART" id="SM00409">
    <property type="entry name" value="IG"/>
    <property type="match status" value="1"/>
</dbReference>